<protein>
    <submittedName>
        <fullName evidence="2">Uncharacterized protein</fullName>
    </submittedName>
</protein>
<dbReference type="Proteomes" id="UP000229236">
    <property type="component" value="Unassembled WGS sequence"/>
</dbReference>
<organism evidence="2 3">
    <name type="scientific">Candidatus Yonathbacteria bacterium CG_4_9_14_0_8_um_filter_46_47</name>
    <dbReference type="NCBI Taxonomy" id="1975106"/>
    <lineage>
        <taxon>Bacteria</taxon>
        <taxon>Candidatus Yonathiibacteriota</taxon>
    </lineage>
</organism>
<name>A0A2M8D8N4_9BACT</name>
<proteinExistence type="predicted"/>
<evidence type="ECO:0000256" key="1">
    <source>
        <dbReference type="SAM" id="MobiDB-lite"/>
    </source>
</evidence>
<dbReference type="EMBL" id="PFTM01000026">
    <property type="protein sequence ID" value="PJB83520.1"/>
    <property type="molecule type" value="Genomic_DNA"/>
</dbReference>
<evidence type="ECO:0000313" key="2">
    <source>
        <dbReference type="EMBL" id="PJB83520.1"/>
    </source>
</evidence>
<comment type="caution">
    <text evidence="2">The sequence shown here is derived from an EMBL/GenBank/DDBJ whole genome shotgun (WGS) entry which is preliminary data.</text>
</comment>
<accession>A0A2M8D8N4</accession>
<evidence type="ECO:0000313" key="3">
    <source>
        <dbReference type="Proteomes" id="UP000229236"/>
    </source>
</evidence>
<gene>
    <name evidence="2" type="ORF">CO088_01280</name>
</gene>
<feature type="compositionally biased region" description="Basic and acidic residues" evidence="1">
    <location>
        <begin position="38"/>
        <end position="49"/>
    </location>
</feature>
<sequence>MWPGFDSRRPERSEGRASKLLCSCPESNGAEYVPSALRDSEPRPERSDGAAEFLPQLPVFAAAGGGGLAKNSEPKS</sequence>
<feature type="region of interest" description="Disordered" evidence="1">
    <location>
        <begin position="31"/>
        <end position="52"/>
    </location>
</feature>
<dbReference type="AlphaFoldDB" id="A0A2M8D8N4"/>
<reference evidence="3" key="1">
    <citation type="submission" date="2017-09" db="EMBL/GenBank/DDBJ databases">
        <title>Depth-based differentiation of microbial function through sediment-hosted aquifers and enrichment of novel symbionts in the deep terrestrial subsurface.</title>
        <authorList>
            <person name="Probst A.J."/>
            <person name="Ladd B."/>
            <person name="Jarett J.K."/>
            <person name="Geller-Mcgrath D.E."/>
            <person name="Sieber C.M.K."/>
            <person name="Emerson J.B."/>
            <person name="Anantharaman K."/>
            <person name="Thomas B.C."/>
            <person name="Malmstrom R."/>
            <person name="Stieglmeier M."/>
            <person name="Klingl A."/>
            <person name="Woyke T."/>
            <person name="Ryan C.M."/>
            <person name="Banfield J.F."/>
        </authorList>
    </citation>
    <scope>NUCLEOTIDE SEQUENCE [LARGE SCALE GENOMIC DNA]</scope>
</reference>